<keyword evidence="4 5" id="KW-0472">Membrane</keyword>
<dbReference type="GO" id="GO:0022857">
    <property type="term" value="F:transmembrane transporter activity"/>
    <property type="evidence" value="ECO:0007669"/>
    <property type="project" value="TreeGrafter"/>
</dbReference>
<comment type="subcellular location">
    <subcellularLocation>
        <location evidence="1">Membrane</location>
        <topology evidence="1">Multi-pass membrane protein</topology>
    </subcellularLocation>
</comment>
<dbReference type="AlphaFoldDB" id="A0A8X6T0B1"/>
<evidence type="ECO:0000256" key="3">
    <source>
        <dbReference type="ARBA" id="ARBA00022989"/>
    </source>
</evidence>
<keyword evidence="2 5" id="KW-0812">Transmembrane</keyword>
<comment type="caution">
    <text evidence="6">The sequence shown here is derived from an EMBL/GenBank/DDBJ whole genome shotgun (WGS) entry which is preliminary data.</text>
</comment>
<reference evidence="6" key="1">
    <citation type="submission" date="2020-08" db="EMBL/GenBank/DDBJ databases">
        <title>Multicomponent nature underlies the extraordinary mechanical properties of spider dragline silk.</title>
        <authorList>
            <person name="Kono N."/>
            <person name="Nakamura H."/>
            <person name="Mori M."/>
            <person name="Yoshida Y."/>
            <person name="Ohtoshi R."/>
            <person name="Malay A.D."/>
            <person name="Moran D.A.P."/>
            <person name="Tomita M."/>
            <person name="Numata K."/>
            <person name="Arakawa K."/>
        </authorList>
    </citation>
    <scope>NUCLEOTIDE SEQUENCE</scope>
</reference>
<accession>A0A8X6T0B1</accession>
<dbReference type="PANTHER" id="PTHR11662:SF399">
    <property type="entry name" value="FI19708P1-RELATED"/>
    <property type="match status" value="1"/>
</dbReference>
<sequence>MAAMPNIAEALILIFTSMISDRLLKKQVFSATGIRKTCISIGLFGFAFCISLVTVSGCQRAATVLLMVLALGLSGFSFASAAVVPVDMSPRFAGRVNSKVYTDVLEHFMITSLEDQFEEDLDFQQDFFAFRHISKIITAWIKNNATKLLLRLSPVHRI</sequence>
<keyword evidence="7" id="KW-1185">Reference proteome</keyword>
<feature type="transmembrane region" description="Helical" evidence="5">
    <location>
        <begin position="61"/>
        <end position="86"/>
    </location>
</feature>
<evidence type="ECO:0000256" key="5">
    <source>
        <dbReference type="SAM" id="Phobius"/>
    </source>
</evidence>
<dbReference type="Proteomes" id="UP000887013">
    <property type="component" value="Unassembled WGS sequence"/>
</dbReference>
<dbReference type="SUPFAM" id="SSF103473">
    <property type="entry name" value="MFS general substrate transporter"/>
    <property type="match status" value="1"/>
</dbReference>
<dbReference type="GO" id="GO:0006820">
    <property type="term" value="P:monoatomic anion transport"/>
    <property type="evidence" value="ECO:0007669"/>
    <property type="project" value="TreeGrafter"/>
</dbReference>
<dbReference type="InterPro" id="IPR050382">
    <property type="entry name" value="MFS_Na/Anion_cotransporter"/>
</dbReference>
<organism evidence="6 7">
    <name type="scientific">Nephila pilipes</name>
    <name type="common">Giant wood spider</name>
    <name type="synonym">Nephila maculata</name>
    <dbReference type="NCBI Taxonomy" id="299642"/>
    <lineage>
        <taxon>Eukaryota</taxon>
        <taxon>Metazoa</taxon>
        <taxon>Ecdysozoa</taxon>
        <taxon>Arthropoda</taxon>
        <taxon>Chelicerata</taxon>
        <taxon>Arachnida</taxon>
        <taxon>Araneae</taxon>
        <taxon>Araneomorphae</taxon>
        <taxon>Entelegynae</taxon>
        <taxon>Araneoidea</taxon>
        <taxon>Nephilidae</taxon>
        <taxon>Nephila</taxon>
    </lineage>
</organism>
<gene>
    <name evidence="6" type="primary">Picot_23</name>
    <name evidence="6" type="ORF">NPIL_267781</name>
</gene>
<dbReference type="EMBL" id="BMAW01049666">
    <property type="protein sequence ID" value="GFS71803.1"/>
    <property type="molecule type" value="Genomic_DNA"/>
</dbReference>
<dbReference type="InterPro" id="IPR036259">
    <property type="entry name" value="MFS_trans_sf"/>
</dbReference>
<name>A0A8X6T0B1_NEPPI</name>
<evidence type="ECO:0000313" key="6">
    <source>
        <dbReference type="EMBL" id="GFS71803.1"/>
    </source>
</evidence>
<evidence type="ECO:0000313" key="7">
    <source>
        <dbReference type="Proteomes" id="UP000887013"/>
    </source>
</evidence>
<evidence type="ECO:0000256" key="2">
    <source>
        <dbReference type="ARBA" id="ARBA00022692"/>
    </source>
</evidence>
<dbReference type="PANTHER" id="PTHR11662">
    <property type="entry name" value="SOLUTE CARRIER FAMILY 17"/>
    <property type="match status" value="1"/>
</dbReference>
<proteinExistence type="predicted"/>
<keyword evidence="3 5" id="KW-1133">Transmembrane helix</keyword>
<protein>
    <submittedName>
        <fullName evidence="6">Inorganic phosphate cotransporter</fullName>
    </submittedName>
</protein>
<evidence type="ECO:0000256" key="4">
    <source>
        <dbReference type="ARBA" id="ARBA00023136"/>
    </source>
</evidence>
<evidence type="ECO:0000256" key="1">
    <source>
        <dbReference type="ARBA" id="ARBA00004141"/>
    </source>
</evidence>
<feature type="transmembrane region" description="Helical" evidence="5">
    <location>
        <begin position="6"/>
        <end position="24"/>
    </location>
</feature>
<dbReference type="GO" id="GO:0016020">
    <property type="term" value="C:membrane"/>
    <property type="evidence" value="ECO:0007669"/>
    <property type="project" value="UniProtKB-SubCell"/>
</dbReference>
<feature type="transmembrane region" description="Helical" evidence="5">
    <location>
        <begin position="36"/>
        <end position="55"/>
    </location>
</feature>